<keyword evidence="3" id="KW-1185">Reference proteome</keyword>
<evidence type="ECO:0000313" key="3">
    <source>
        <dbReference type="Proteomes" id="UP001523369"/>
    </source>
</evidence>
<accession>A0ABT1E4W9</accession>
<evidence type="ECO:0000256" key="1">
    <source>
        <dbReference type="SAM" id="MobiDB-lite"/>
    </source>
</evidence>
<sequence>MGAGSGFGAGGGSMRVGGGGGAAGCSTRVEGGGGAAGCSTRVGGGGGASAGSGVAVSKVSGSHGVSWSAHGSTAGVVAQCSSSTGGGSVSRRHHDFLGDGSGTTAEPLQRAGASTVEGSEPLSSRVGSGTPAAG</sequence>
<feature type="region of interest" description="Disordered" evidence="1">
    <location>
        <begin position="1"/>
        <end position="24"/>
    </location>
</feature>
<gene>
    <name evidence="2" type="ORF">M1L60_42130</name>
</gene>
<name>A0ABT1E4W9_9ACTN</name>
<reference evidence="2 3" key="1">
    <citation type="submission" date="2022-06" db="EMBL/GenBank/DDBJ databases">
        <title>New Species of the Genus Actinoplanes, ActinopZanes ferrugineus.</title>
        <authorList>
            <person name="Ding P."/>
        </authorList>
    </citation>
    <scope>NUCLEOTIDE SEQUENCE [LARGE SCALE GENOMIC DNA]</scope>
    <source>
        <strain evidence="2 3">TRM88003</strain>
    </source>
</reference>
<organism evidence="2 3">
    <name type="scientific">Paractinoplanes aksuensis</name>
    <dbReference type="NCBI Taxonomy" id="2939490"/>
    <lineage>
        <taxon>Bacteria</taxon>
        <taxon>Bacillati</taxon>
        <taxon>Actinomycetota</taxon>
        <taxon>Actinomycetes</taxon>
        <taxon>Micromonosporales</taxon>
        <taxon>Micromonosporaceae</taxon>
        <taxon>Paractinoplanes</taxon>
    </lineage>
</organism>
<proteinExistence type="predicted"/>
<evidence type="ECO:0000313" key="2">
    <source>
        <dbReference type="EMBL" id="MCO8277195.1"/>
    </source>
</evidence>
<dbReference type="EMBL" id="JAMYJR010000055">
    <property type="protein sequence ID" value="MCO8277195.1"/>
    <property type="molecule type" value="Genomic_DNA"/>
</dbReference>
<feature type="compositionally biased region" description="Gly residues" evidence="1">
    <location>
        <begin position="1"/>
        <end position="23"/>
    </location>
</feature>
<comment type="caution">
    <text evidence="2">The sequence shown here is derived from an EMBL/GenBank/DDBJ whole genome shotgun (WGS) entry which is preliminary data.</text>
</comment>
<feature type="compositionally biased region" description="Low complexity" evidence="1">
    <location>
        <begin position="51"/>
        <end position="68"/>
    </location>
</feature>
<protein>
    <submittedName>
        <fullName evidence="2">Uncharacterized protein</fullName>
    </submittedName>
</protein>
<dbReference type="Proteomes" id="UP001523369">
    <property type="component" value="Unassembled WGS sequence"/>
</dbReference>
<feature type="region of interest" description="Disordered" evidence="1">
    <location>
        <begin position="44"/>
        <end position="134"/>
    </location>
</feature>